<evidence type="ECO:0000313" key="5">
    <source>
        <dbReference type="Proteomes" id="UP000000600"/>
    </source>
</evidence>
<evidence type="ECO:0000256" key="2">
    <source>
        <dbReference type="SAM" id="MobiDB-lite"/>
    </source>
</evidence>
<dbReference type="KEGG" id="ptm:PTMB.281"/>
<feature type="coiled-coil region" evidence="1">
    <location>
        <begin position="355"/>
        <end position="504"/>
    </location>
</feature>
<dbReference type="KEGG" id="ptm:GSPATT00000221001"/>
<dbReference type="OrthoDB" id="10477429at2759"/>
<keyword evidence="1" id="KW-0175">Coiled coil</keyword>
<dbReference type="HOGENOM" id="CLU_456707_0_0_1"/>
<evidence type="ECO:0000256" key="1">
    <source>
        <dbReference type="SAM" id="Coils"/>
    </source>
</evidence>
<dbReference type="GeneID" id="5008968"/>
<reference evidence="3 5" key="1">
    <citation type="journal article" date="2004" name="Curr. Biol.">
        <title>High coding density on the largest Paramecium tetraurelia somatic chromosome.</title>
        <authorList>
            <person name="Zagulski M."/>
            <person name="Nowak J.K."/>
            <person name="Le Mouel A."/>
            <person name="Nowacki M."/>
            <person name="Migdalski A."/>
            <person name="Gromadka R."/>
            <person name="Noel B."/>
            <person name="Blanc I."/>
            <person name="Dessen P."/>
            <person name="Wincker P."/>
            <person name="Keller A.M."/>
            <person name="Cohen J."/>
            <person name="Meyer E."/>
            <person name="Sperling L."/>
        </authorList>
    </citation>
    <scope>NUCLEOTIDE SEQUENCE [LARGE SCALE GENOMIC DNA]</scope>
    <source>
        <strain evidence="3 5">Stock d4-2</strain>
    </source>
</reference>
<reference evidence="3" key="4">
    <citation type="submission" date="2006-11" db="EMBL/GenBank/DDBJ databases">
        <title>Paramecium megabase sequencing project.</title>
        <authorList>
            <person name="Nowak J.K."/>
            <person name="Migdalski A."/>
            <person name="Gromadka R."/>
            <person name="Zagulski M."/>
        </authorList>
    </citation>
    <scope>NUCLEOTIDE SEQUENCE</scope>
    <source>
        <strain evidence="3">Stock d4-2</strain>
    </source>
</reference>
<accession>Q6BFU1</accession>
<proteinExistence type="predicted"/>
<organism evidence="3 5">
    <name type="scientific">Paramecium tetraurelia</name>
    <dbReference type="NCBI Taxonomy" id="5888"/>
    <lineage>
        <taxon>Eukaryota</taxon>
        <taxon>Sar</taxon>
        <taxon>Alveolata</taxon>
        <taxon>Ciliophora</taxon>
        <taxon>Intramacronucleata</taxon>
        <taxon>Oligohymenophorea</taxon>
        <taxon>Peniculida</taxon>
        <taxon>Parameciidae</taxon>
        <taxon>Paramecium</taxon>
    </lineage>
</organism>
<keyword evidence="5" id="KW-1185">Reference proteome</keyword>
<dbReference type="InParanoid" id="Q6BFU1"/>
<dbReference type="GeneID" id="79573933"/>
<dbReference type="STRING" id="5888.Q6BFU1"/>
<name>Q6BFU1_PARTE</name>
<dbReference type="EMBL" id="CT867985">
    <property type="protein sequence ID" value="CAK55786.1"/>
    <property type="molecule type" value="Genomic_DNA"/>
</dbReference>
<dbReference type="EMBL" id="CR548612">
    <property type="protein sequence ID" value="CAH03479.1"/>
    <property type="molecule type" value="Genomic_DNA"/>
</dbReference>
<reference evidence="4 5" key="2">
    <citation type="journal article" date="2006" name="Nature">
        <title>Global trends of whole-genome duplications revealed by the ciliate Paramecium tetraurelia.</title>
        <authorList>
            <consortium name="Genoscope"/>
            <person name="Aury J.-M."/>
            <person name="Jaillon O."/>
            <person name="Duret L."/>
            <person name="Noel B."/>
            <person name="Jubin C."/>
            <person name="Porcel B.M."/>
            <person name="Segurens B."/>
            <person name="Daubin V."/>
            <person name="Anthouard V."/>
            <person name="Aiach N."/>
            <person name="Arnaiz O."/>
            <person name="Billaut A."/>
            <person name="Beisson J."/>
            <person name="Blanc I."/>
            <person name="Bouhouche K."/>
            <person name="Camara F."/>
            <person name="Duharcourt S."/>
            <person name="Guigo R."/>
            <person name="Gogendeau D."/>
            <person name="Katinka M."/>
            <person name="Keller A.-M."/>
            <person name="Kissmehl R."/>
            <person name="Klotz C."/>
            <person name="Koll F."/>
            <person name="Le Moue A."/>
            <person name="Lepere C."/>
            <person name="Malinsky S."/>
            <person name="Nowacki M."/>
            <person name="Nowak J.K."/>
            <person name="Plattner H."/>
            <person name="Poulain J."/>
            <person name="Ruiz F."/>
            <person name="Serrano V."/>
            <person name="Zagulski M."/>
            <person name="Dessen P."/>
            <person name="Betermier M."/>
            <person name="Weissenbach J."/>
            <person name="Scarpelli C."/>
            <person name="Schachter V."/>
            <person name="Sperling L."/>
            <person name="Meyer E."/>
            <person name="Cohen J."/>
            <person name="Wincker P."/>
        </authorList>
    </citation>
    <scope>NUCLEOTIDE SEQUENCE [LARGE SCALE GENOMIC DNA]</scope>
    <source>
        <strain evidence="4 5">Stock d4-2</strain>
    </source>
</reference>
<evidence type="ECO:0000313" key="3">
    <source>
        <dbReference type="EMBL" id="CAH03479.1"/>
    </source>
</evidence>
<sequence length="598" mass="72287">MLDSTTSQKSPQLQKSIKSKQELQSFYHYSKIMRLKEVKEVTQKPSQLSINFNLSQQNSIALRQSDHLSNFEFLIQQNSRHNYHRQIREQYQYHSQSALTKNQTEKINWQKYKENQKRIEQALNKQKFNHCLENNQQSITRRRVQRLSSETSTQSKFFIESRPTSKQGTQLQNQVIFDSMQKKQSIKAASTQHQSQIDQYDYEISQQPINFDTLVNKILDKKQEQQSQNDENEEENLEEEEEEFEEYKDEKDIMKIKTEGIYEQIEKQLDNNLRRQLKKQVIKQDNLYNQQVVTANKQTIQKLQQTKKKLKASIKQQLQFQGNQQETDIQQQQQQVQLSQNEILTQTFSPKKTNDEKAKKLNDEYLKELREEQNQYKQNQLRSQQEEEKKQQAKLLEIRQIQEEIERKKNKKEEFIYNQQENDNEEQFLKRQSLLKLDLIESQKKEQERLLREQQLQQKEKEEQLNKAKILEEEKQREIEENKKKEIALLIQKQKEEVEKQVQEELSKQPSKLERQKSVLIVPKQTFQERKRSQEEIETSNLQIKREIELKIQKQKEDDEKEELDQLSFVDFMLRSQNIYDVNYDVNLDYLDIEIQII</sequence>
<feature type="region of interest" description="Disordered" evidence="2">
    <location>
        <begin position="222"/>
        <end position="248"/>
    </location>
</feature>
<dbReference type="RefSeq" id="XP_001347106.1">
    <property type="nucleotide sequence ID" value="XM_001347070.1"/>
</dbReference>
<dbReference type="AlphaFoldDB" id="Q6BFU1"/>
<protein>
    <submittedName>
        <fullName evidence="4">Chromosome undetermined scaffold_1, whole genome shotgun sequence</fullName>
    </submittedName>
</protein>
<reference evidence="4" key="3">
    <citation type="submission" date="2006-03" db="EMBL/GenBank/DDBJ databases">
        <authorList>
            <consortium name="Genoscope"/>
        </authorList>
    </citation>
    <scope>NUCLEOTIDE SEQUENCE</scope>
    <source>
        <strain evidence="4">Stock d4-2</strain>
    </source>
</reference>
<dbReference type="Proteomes" id="UP000000600">
    <property type="component" value="Unassembled WGS sequence"/>
</dbReference>
<dbReference type="RefSeq" id="XP_001423184.1">
    <property type="nucleotide sequence ID" value="XM_001423147.1"/>
</dbReference>
<dbReference type="OMA" id="REQYQYH"/>
<evidence type="ECO:0000313" key="4">
    <source>
        <dbReference type="EMBL" id="CAK55786.1"/>
    </source>
</evidence>
<feature type="compositionally biased region" description="Acidic residues" evidence="2">
    <location>
        <begin position="230"/>
        <end position="247"/>
    </location>
</feature>
<gene>
    <name evidence="4" type="ORF">GSPATT00000221001</name>
    <name evidence="3" type="ORF">PTMB.281</name>
</gene>